<dbReference type="SUPFAM" id="SSF52540">
    <property type="entry name" value="P-loop containing nucleoside triphosphate hydrolases"/>
    <property type="match status" value="1"/>
</dbReference>
<dbReference type="RefSeq" id="WP_349135961.1">
    <property type="nucleotide sequence ID" value="NZ_JBBMFF010000222.1"/>
</dbReference>
<gene>
    <name evidence="1" type="ORF">WMO66_08340</name>
</gene>
<accession>A0ABV1G765</accession>
<evidence type="ECO:0000313" key="2">
    <source>
        <dbReference type="Proteomes" id="UP001491552"/>
    </source>
</evidence>
<name>A0ABV1G765_9FIRM</name>
<dbReference type="InterPro" id="IPR027417">
    <property type="entry name" value="P-loop_NTPase"/>
</dbReference>
<dbReference type="PANTHER" id="PTHR11669:SF8">
    <property type="entry name" value="DNA POLYMERASE III SUBUNIT DELTA"/>
    <property type="match status" value="1"/>
</dbReference>
<sequence>MKLAALLGNDTLKQRLSALQAKGKLTHSFLLTGPEGSGRHTLARILCAAMQCTAPGERPCGVCPQCRKVLDGAHPDICIVDDPEKKTIPVKLVRDACTDLYIRPNEGQRKIYLFPRAQDLNQQGQNVLLKSIEEPPPYGTFLLLAEHAEQLLPTIRSRCVELRLSPLPEAVLLPALRERFPDVPEGTLRAAGVRAGGYLGRAESILRDDAGLLPQSAAFVRAYCARRPEELLQVLAPMERLKREQLRPILTQWQALLVSALTSRSGLPPLRPECAQIAEARPVSDITQAIEAIRLALRDLEGNVSPGAICGALTVKLR</sequence>
<reference evidence="1 2" key="1">
    <citation type="submission" date="2024-03" db="EMBL/GenBank/DDBJ databases">
        <title>Human intestinal bacterial collection.</title>
        <authorList>
            <person name="Pauvert C."/>
            <person name="Hitch T.C.A."/>
            <person name="Clavel T."/>
        </authorList>
    </citation>
    <scope>NUCLEOTIDE SEQUENCE [LARGE SCALE GENOMIC DNA]</scope>
    <source>
        <strain evidence="1 2">CLA-AA-H192</strain>
    </source>
</reference>
<dbReference type="PANTHER" id="PTHR11669">
    <property type="entry name" value="REPLICATION FACTOR C / DNA POLYMERASE III GAMMA-TAU SUBUNIT"/>
    <property type="match status" value="1"/>
</dbReference>
<dbReference type="InterPro" id="IPR050238">
    <property type="entry name" value="DNA_Rep/Repair_Clamp_Loader"/>
</dbReference>
<dbReference type="EMBL" id="JBBMFF010000222">
    <property type="protein sequence ID" value="MEQ2511252.1"/>
    <property type="molecule type" value="Genomic_DNA"/>
</dbReference>
<evidence type="ECO:0000313" key="1">
    <source>
        <dbReference type="EMBL" id="MEQ2511252.1"/>
    </source>
</evidence>
<dbReference type="Pfam" id="PF13177">
    <property type="entry name" value="DNA_pol3_delta2"/>
    <property type="match status" value="1"/>
</dbReference>
<proteinExistence type="predicted"/>
<keyword evidence="2" id="KW-1185">Reference proteome</keyword>
<comment type="caution">
    <text evidence="1">The sequence shown here is derived from an EMBL/GenBank/DDBJ whole genome shotgun (WGS) entry which is preliminary data.</text>
</comment>
<organism evidence="1 2">
    <name type="scientific">Faecousia intestinalis</name>
    <dbReference type="NCBI Taxonomy" id="3133167"/>
    <lineage>
        <taxon>Bacteria</taxon>
        <taxon>Bacillati</taxon>
        <taxon>Bacillota</taxon>
        <taxon>Clostridia</taxon>
        <taxon>Eubacteriales</taxon>
        <taxon>Oscillospiraceae</taxon>
        <taxon>Faecousia</taxon>
    </lineage>
</organism>
<protein>
    <submittedName>
        <fullName evidence="1">DNA polymerase III subunit</fullName>
    </submittedName>
</protein>
<dbReference type="Gene3D" id="3.40.50.300">
    <property type="entry name" value="P-loop containing nucleotide triphosphate hydrolases"/>
    <property type="match status" value="1"/>
</dbReference>
<dbReference type="Proteomes" id="UP001491552">
    <property type="component" value="Unassembled WGS sequence"/>
</dbReference>